<evidence type="ECO:0000256" key="4">
    <source>
        <dbReference type="ARBA" id="ARBA00022722"/>
    </source>
</evidence>
<evidence type="ECO:0000313" key="12">
    <source>
        <dbReference type="Proteomes" id="UP001171111"/>
    </source>
</evidence>
<dbReference type="EC" id="3.1.26.3" evidence="8"/>
<feature type="binding site" evidence="8">
    <location>
        <position position="121"/>
    </location>
    <ligand>
        <name>Mg(2+)</name>
        <dbReference type="ChEBI" id="CHEBI:18420"/>
    </ligand>
</feature>
<comment type="caution">
    <text evidence="11">The sequence shown here is derived from an EMBL/GenBank/DDBJ whole genome shotgun (WGS) entry which is preliminary data.</text>
</comment>
<dbReference type="SUPFAM" id="SSF54768">
    <property type="entry name" value="dsRNA-binding domain-like"/>
    <property type="match status" value="1"/>
</dbReference>
<keyword evidence="8" id="KW-0819">tRNA processing</keyword>
<keyword evidence="8" id="KW-0460">Magnesium</keyword>
<feature type="active site" evidence="8">
    <location>
        <position position="121"/>
    </location>
</feature>
<reference evidence="11 12" key="1">
    <citation type="submission" date="2023-06" db="EMBL/GenBank/DDBJ databases">
        <title>Campylobacter magnum sp. nov., isolated from cecal contents of domestic pigs (Sus scrofa domesticus).</title>
        <authorList>
            <person name="Papic B."/>
            <person name="Gruntar I."/>
        </authorList>
    </citation>
    <scope>NUCLEOTIDE SEQUENCE [LARGE SCALE GENOMIC DNA]</scope>
    <source>
        <strain evidence="12">34484-21</strain>
    </source>
</reference>
<sequence>MSEKFKKLEKLLGYEFKDKSLLKAALSHKSARSGVNNERLEFLGDAVLDLVVGEYLYHKFSSKKGEHNEGDLSKIRAGLVNERSFAKIASSLGLGEHLIMSISERKSGGDKKPSLLSDALEAIFGAIYLESGLECAKSVFVPLVESEFKNIDKDVLKDYKTRLQEITQERLGLLPKYELIGSSGPDHKKSFEIALFLGDKEIARSVGASKKEAEQKCAMIAVEALKKGSK</sequence>
<evidence type="ECO:0000256" key="2">
    <source>
        <dbReference type="ARBA" id="ARBA00010183"/>
    </source>
</evidence>
<gene>
    <name evidence="8 11" type="primary">rnc</name>
    <name evidence="11" type="ORF">Q2362_05830</name>
</gene>
<dbReference type="PANTHER" id="PTHR11207:SF0">
    <property type="entry name" value="RIBONUCLEASE 3"/>
    <property type="match status" value="1"/>
</dbReference>
<dbReference type="InterPro" id="IPR036389">
    <property type="entry name" value="RNase_III_sf"/>
</dbReference>
<dbReference type="Gene3D" id="3.30.160.20">
    <property type="match status" value="1"/>
</dbReference>
<dbReference type="PROSITE" id="PS50137">
    <property type="entry name" value="DS_RBD"/>
    <property type="match status" value="1"/>
</dbReference>
<dbReference type="EMBL" id="JAULJQ010000006">
    <property type="protein sequence ID" value="MDO2409618.1"/>
    <property type="molecule type" value="Genomic_DNA"/>
</dbReference>
<evidence type="ECO:0000256" key="1">
    <source>
        <dbReference type="ARBA" id="ARBA00000109"/>
    </source>
</evidence>
<dbReference type="Gene3D" id="1.10.1520.10">
    <property type="entry name" value="Ribonuclease III domain"/>
    <property type="match status" value="1"/>
</dbReference>
<dbReference type="InterPro" id="IPR011907">
    <property type="entry name" value="RNase_III"/>
</dbReference>
<dbReference type="GO" id="GO:0004525">
    <property type="term" value="F:ribonuclease III activity"/>
    <property type="evidence" value="ECO:0007669"/>
    <property type="project" value="UniProtKB-EC"/>
</dbReference>
<comment type="subcellular location">
    <subcellularLocation>
        <location evidence="8">Cytoplasm</location>
    </subcellularLocation>
</comment>
<dbReference type="Pfam" id="PF00035">
    <property type="entry name" value="dsrm"/>
    <property type="match status" value="1"/>
</dbReference>
<keyword evidence="12" id="KW-1185">Reference proteome</keyword>
<dbReference type="Proteomes" id="UP001171111">
    <property type="component" value="Unassembled WGS sequence"/>
</dbReference>
<dbReference type="SMART" id="SM00358">
    <property type="entry name" value="DSRM"/>
    <property type="match status" value="1"/>
</dbReference>
<dbReference type="NCBIfam" id="TIGR02191">
    <property type="entry name" value="RNaseIII"/>
    <property type="match status" value="1"/>
</dbReference>
<dbReference type="PROSITE" id="PS00517">
    <property type="entry name" value="RNASE_3_1"/>
    <property type="match status" value="1"/>
</dbReference>
<organism evidence="11 12">
    <name type="scientific">Campylobacter magnus</name>
    <dbReference type="NCBI Taxonomy" id="3026462"/>
    <lineage>
        <taxon>Bacteria</taxon>
        <taxon>Pseudomonadati</taxon>
        <taxon>Campylobacterota</taxon>
        <taxon>Epsilonproteobacteria</taxon>
        <taxon>Campylobacterales</taxon>
        <taxon>Campylobacteraceae</taxon>
        <taxon>Campylobacter</taxon>
    </lineage>
</organism>
<evidence type="ECO:0000256" key="8">
    <source>
        <dbReference type="HAMAP-Rule" id="MF_00104"/>
    </source>
</evidence>
<evidence type="ECO:0000256" key="5">
    <source>
        <dbReference type="ARBA" id="ARBA00022759"/>
    </source>
</evidence>
<dbReference type="HAMAP" id="MF_00104">
    <property type="entry name" value="RNase_III"/>
    <property type="match status" value="1"/>
</dbReference>
<dbReference type="RefSeq" id="WP_302244439.1">
    <property type="nucleotide sequence ID" value="NZ_JAULJQ010000006.1"/>
</dbReference>
<keyword evidence="8" id="KW-0963">Cytoplasm</keyword>
<dbReference type="PROSITE" id="PS50142">
    <property type="entry name" value="RNASE_3_2"/>
    <property type="match status" value="1"/>
</dbReference>
<proteinExistence type="inferred from homology"/>
<comment type="catalytic activity">
    <reaction evidence="1 8">
        <text>Endonucleolytic cleavage to 5'-phosphomonoester.</text>
        <dbReference type="EC" id="3.1.26.3"/>
    </reaction>
</comment>
<dbReference type="SMART" id="SM00535">
    <property type="entry name" value="RIBOc"/>
    <property type="match status" value="1"/>
</dbReference>
<evidence type="ECO:0000313" key="11">
    <source>
        <dbReference type="EMBL" id="MDO2409618.1"/>
    </source>
</evidence>
<dbReference type="Pfam" id="PF14622">
    <property type="entry name" value="Ribonucleas_3_3"/>
    <property type="match status" value="1"/>
</dbReference>
<keyword evidence="7 8" id="KW-0694">RNA-binding</keyword>
<keyword evidence="3 8" id="KW-0507">mRNA processing</keyword>
<dbReference type="InterPro" id="IPR000999">
    <property type="entry name" value="RNase_III_dom"/>
</dbReference>
<protein>
    <recommendedName>
        <fullName evidence="8">Ribonuclease 3</fullName>
        <ecNumber evidence="8">3.1.26.3</ecNumber>
    </recommendedName>
    <alternativeName>
        <fullName evidence="8">Ribonuclease III</fullName>
        <shortName evidence="8">RNase III</shortName>
    </alternativeName>
</protein>
<dbReference type="InterPro" id="IPR014720">
    <property type="entry name" value="dsRBD_dom"/>
</dbReference>
<keyword evidence="6 8" id="KW-0378">Hydrolase</keyword>
<name>A0ABT8TA76_9BACT</name>
<evidence type="ECO:0000256" key="3">
    <source>
        <dbReference type="ARBA" id="ARBA00022664"/>
    </source>
</evidence>
<keyword evidence="8" id="KW-0699">rRNA-binding</keyword>
<accession>A0ABT8TA76</accession>
<feature type="active site" evidence="8">
    <location>
        <position position="45"/>
    </location>
</feature>
<evidence type="ECO:0000256" key="7">
    <source>
        <dbReference type="ARBA" id="ARBA00022884"/>
    </source>
</evidence>
<keyword evidence="8" id="KW-0479">Metal-binding</keyword>
<feature type="binding site" evidence="8">
    <location>
        <position position="41"/>
    </location>
    <ligand>
        <name>Mg(2+)</name>
        <dbReference type="ChEBI" id="CHEBI:18420"/>
    </ligand>
</feature>
<dbReference type="SUPFAM" id="SSF69065">
    <property type="entry name" value="RNase III domain-like"/>
    <property type="match status" value="1"/>
</dbReference>
<comment type="subunit">
    <text evidence="8">Homodimer.</text>
</comment>
<evidence type="ECO:0000259" key="10">
    <source>
        <dbReference type="PROSITE" id="PS50142"/>
    </source>
</evidence>
<feature type="domain" description="RNase III" evidence="10">
    <location>
        <begin position="5"/>
        <end position="132"/>
    </location>
</feature>
<comment type="similarity">
    <text evidence="2">Belongs to the ribonuclease III family.</text>
</comment>
<evidence type="ECO:0000259" key="9">
    <source>
        <dbReference type="PROSITE" id="PS50137"/>
    </source>
</evidence>
<feature type="domain" description="DRBM" evidence="9">
    <location>
        <begin position="158"/>
        <end position="227"/>
    </location>
</feature>
<dbReference type="CDD" id="cd10845">
    <property type="entry name" value="DSRM_RNAse_III_family"/>
    <property type="match status" value="1"/>
</dbReference>
<evidence type="ECO:0000256" key="6">
    <source>
        <dbReference type="ARBA" id="ARBA00022801"/>
    </source>
</evidence>
<comment type="cofactor">
    <cofactor evidence="8">
        <name>Mg(2+)</name>
        <dbReference type="ChEBI" id="CHEBI:18420"/>
    </cofactor>
</comment>
<feature type="binding site" evidence="8">
    <location>
        <position position="118"/>
    </location>
    <ligand>
        <name>Mg(2+)</name>
        <dbReference type="ChEBI" id="CHEBI:18420"/>
    </ligand>
</feature>
<dbReference type="PANTHER" id="PTHR11207">
    <property type="entry name" value="RIBONUCLEASE III"/>
    <property type="match status" value="1"/>
</dbReference>
<keyword evidence="4 8" id="KW-0540">Nuclease</keyword>
<keyword evidence="5 8" id="KW-0255">Endonuclease</keyword>
<comment type="function">
    <text evidence="8">Digests double-stranded RNA. Involved in the processing of primary rRNA transcript to yield the immediate precursors to the large and small rRNAs (23S and 16S). Processes some mRNAs, and tRNAs when they are encoded in the rRNA operon. Processes pre-crRNA and tracrRNA of type II CRISPR loci if present in the organism.</text>
</comment>
<dbReference type="CDD" id="cd00593">
    <property type="entry name" value="RIBOc"/>
    <property type="match status" value="1"/>
</dbReference>
<keyword evidence="8" id="KW-0698">rRNA processing</keyword>